<dbReference type="NCBIfam" id="TIGR02593">
    <property type="entry name" value="CRISPR_cas5"/>
    <property type="match status" value="1"/>
</dbReference>
<dbReference type="NCBIfam" id="TIGR01868">
    <property type="entry name" value="casD_Cas5e"/>
    <property type="match status" value="1"/>
</dbReference>
<dbReference type="OrthoDB" id="3189549at2"/>
<sequence length="238" mass="25968">MSVLKLRLAGPLQSWGAASRFTRRDTEETPTKSGLLGLLAAAEGRRRSDPIEDLVGLELAVRVDQRGSLLRDFHTAHHQVTGSSMPLTERFYWADAVFTAFLGGPQPLLEGLAEALADPAYPLYLGRRSCVPEGRVVLGIDDGSVSEAVQACPWQAGRSGRRRIRDQHTVRVAVQADSSVYPDLPPYRELDDIPVSFSPEHRQYRSRMVVSTHVVLDTGAEKSAGSPAHDPFTALGGE</sequence>
<evidence type="ECO:0000313" key="3">
    <source>
        <dbReference type="Proteomes" id="UP000280819"/>
    </source>
</evidence>
<dbReference type="GO" id="GO:0003723">
    <property type="term" value="F:RNA binding"/>
    <property type="evidence" value="ECO:0007669"/>
    <property type="project" value="InterPro"/>
</dbReference>
<dbReference type="InterPro" id="IPR013422">
    <property type="entry name" value="CRISPR-assoc_prot_Cas5_N"/>
</dbReference>
<dbReference type="Gene3D" id="3.30.70.2660">
    <property type="match status" value="1"/>
</dbReference>
<dbReference type="InterPro" id="IPR001969">
    <property type="entry name" value="Aspartic_peptidase_AS"/>
</dbReference>
<accession>A0A3P1T353</accession>
<dbReference type="Proteomes" id="UP000280819">
    <property type="component" value="Unassembled WGS sequence"/>
</dbReference>
<reference evidence="2 3" key="1">
    <citation type="submission" date="2018-11" db="EMBL/GenBank/DDBJ databases">
        <title>Genomes From Bacteria Associated with the Canine Oral Cavity: a Test Case for Automated Genome-Based Taxonomic Assignment.</title>
        <authorList>
            <person name="Coil D.A."/>
            <person name="Jospin G."/>
            <person name="Darling A.E."/>
            <person name="Wallis C."/>
            <person name="Davis I.J."/>
            <person name="Harris S."/>
            <person name="Eisen J.A."/>
            <person name="Holcombe L.J."/>
            <person name="O'Flynn C."/>
        </authorList>
    </citation>
    <scope>NUCLEOTIDE SEQUENCE [LARGE SCALE GENOMIC DNA]</scope>
    <source>
        <strain evidence="2 3">OH887_COT-365</strain>
    </source>
</reference>
<dbReference type="GO" id="GO:0004190">
    <property type="term" value="F:aspartic-type endopeptidase activity"/>
    <property type="evidence" value="ECO:0007669"/>
    <property type="project" value="InterPro"/>
</dbReference>
<evidence type="ECO:0000313" key="2">
    <source>
        <dbReference type="EMBL" id="RRD03575.1"/>
    </source>
</evidence>
<dbReference type="RefSeq" id="WP_124845667.1">
    <property type="nucleotide sequence ID" value="NZ_RQZG01000018.1"/>
</dbReference>
<dbReference type="PROSITE" id="PS00141">
    <property type="entry name" value="ASP_PROTEASE"/>
    <property type="match status" value="1"/>
</dbReference>
<dbReference type="InterPro" id="IPR021124">
    <property type="entry name" value="CRISPR-assoc_prot_Cas5"/>
</dbReference>
<keyword evidence="1" id="KW-0051">Antiviral defense</keyword>
<dbReference type="InterPro" id="IPR010147">
    <property type="entry name" value="CRISPR-assoc_prot_CasD"/>
</dbReference>
<comment type="caution">
    <text evidence="2">The sequence shown here is derived from an EMBL/GenBank/DDBJ whole genome shotgun (WGS) entry which is preliminary data.</text>
</comment>
<evidence type="ECO:0000256" key="1">
    <source>
        <dbReference type="ARBA" id="ARBA00023118"/>
    </source>
</evidence>
<name>A0A3P1T353_9ACTN</name>
<organism evidence="2 3">
    <name type="scientific">Arachnia propionica</name>
    <dbReference type="NCBI Taxonomy" id="1750"/>
    <lineage>
        <taxon>Bacteria</taxon>
        <taxon>Bacillati</taxon>
        <taxon>Actinomycetota</taxon>
        <taxon>Actinomycetes</taxon>
        <taxon>Propionibacteriales</taxon>
        <taxon>Propionibacteriaceae</taxon>
        <taxon>Arachnia</taxon>
    </lineage>
</organism>
<dbReference type="EMBL" id="RQZG01000018">
    <property type="protein sequence ID" value="RRD03575.1"/>
    <property type="molecule type" value="Genomic_DNA"/>
</dbReference>
<dbReference type="Pfam" id="PF09704">
    <property type="entry name" value="Cas_Cas5d"/>
    <property type="match status" value="1"/>
</dbReference>
<gene>
    <name evidence="2" type="primary">cas5e</name>
    <name evidence="2" type="ORF">EII34_13365</name>
</gene>
<dbReference type="GO" id="GO:0006508">
    <property type="term" value="P:proteolysis"/>
    <property type="evidence" value="ECO:0007669"/>
    <property type="project" value="InterPro"/>
</dbReference>
<dbReference type="GO" id="GO:0043571">
    <property type="term" value="P:maintenance of CRISPR repeat elements"/>
    <property type="evidence" value="ECO:0007669"/>
    <property type="project" value="InterPro"/>
</dbReference>
<dbReference type="CDD" id="cd09645">
    <property type="entry name" value="Cas5_I-E"/>
    <property type="match status" value="1"/>
</dbReference>
<protein>
    <submittedName>
        <fullName evidence="2">Type I-E CRISPR-associated protein Cas5/CasD</fullName>
    </submittedName>
</protein>
<proteinExistence type="predicted"/>
<dbReference type="GO" id="GO:0051607">
    <property type="term" value="P:defense response to virus"/>
    <property type="evidence" value="ECO:0007669"/>
    <property type="project" value="UniProtKB-KW"/>
</dbReference>
<dbReference type="AlphaFoldDB" id="A0A3P1T353"/>